<dbReference type="Pfam" id="PF04264">
    <property type="entry name" value="YceI"/>
    <property type="match status" value="1"/>
</dbReference>
<evidence type="ECO:0000313" key="4">
    <source>
        <dbReference type="Proteomes" id="UP000613582"/>
    </source>
</evidence>
<protein>
    <recommendedName>
        <fullName evidence="2">Lipid/polyisoprenoid-binding YceI-like domain-containing protein</fullName>
    </recommendedName>
</protein>
<reference evidence="3" key="2">
    <citation type="submission" date="2020-09" db="EMBL/GenBank/DDBJ databases">
        <authorList>
            <person name="Sun Q."/>
            <person name="Zhou Y."/>
        </authorList>
    </citation>
    <scope>NUCLEOTIDE SEQUENCE</scope>
    <source>
        <strain evidence="3">CGMCC 1.12921</strain>
    </source>
</reference>
<dbReference type="PANTHER" id="PTHR34406">
    <property type="entry name" value="PROTEIN YCEI"/>
    <property type="match status" value="1"/>
</dbReference>
<dbReference type="InterPro" id="IPR036761">
    <property type="entry name" value="TTHA0802/YceI-like_sf"/>
</dbReference>
<reference evidence="3" key="1">
    <citation type="journal article" date="2014" name="Int. J. Syst. Evol. Microbiol.">
        <title>Complete genome sequence of Corynebacterium casei LMG S-19264T (=DSM 44701T), isolated from a smear-ripened cheese.</title>
        <authorList>
            <consortium name="US DOE Joint Genome Institute (JGI-PGF)"/>
            <person name="Walter F."/>
            <person name="Albersmeier A."/>
            <person name="Kalinowski J."/>
            <person name="Ruckert C."/>
        </authorList>
    </citation>
    <scope>NUCLEOTIDE SEQUENCE</scope>
    <source>
        <strain evidence="3">CGMCC 1.12921</strain>
    </source>
</reference>
<keyword evidence="4" id="KW-1185">Reference proteome</keyword>
<evidence type="ECO:0000313" key="3">
    <source>
        <dbReference type="EMBL" id="GGC98702.1"/>
    </source>
</evidence>
<dbReference type="SMART" id="SM00867">
    <property type="entry name" value="YceI"/>
    <property type="match status" value="1"/>
</dbReference>
<accession>A0A8J2Y787</accession>
<dbReference type="InterPro" id="IPR007372">
    <property type="entry name" value="Lipid/polyisoprenoid-bd_YceI"/>
</dbReference>
<dbReference type="PANTHER" id="PTHR34406:SF1">
    <property type="entry name" value="PROTEIN YCEI"/>
    <property type="match status" value="1"/>
</dbReference>
<sequence>MKKNLSLSAAIVAGALAFAPAFAQDTAPAGTYVEDDAHAYINFTYDHQGYSSPYLRFNDFAVEVSYDPENVTASTVNVTIDAASIDSGVDRFDEHLNSADFFETETYPEITFVSTGLTQETETTGKLTGDLTIKGITKAVTLDVTLNKIGTTMQGDTPKMGFSAKGTVLRSDFDVDAYVPYVGDEVDLIIEIELEKSE</sequence>
<proteinExistence type="predicted"/>
<name>A0A8J2Y787_9PROT</name>
<comment type="caution">
    <text evidence="3">The sequence shown here is derived from an EMBL/GenBank/DDBJ whole genome shotgun (WGS) entry which is preliminary data.</text>
</comment>
<dbReference type="AlphaFoldDB" id="A0A8J2Y787"/>
<gene>
    <name evidence="3" type="ORF">GCM10011342_04570</name>
</gene>
<evidence type="ECO:0000256" key="1">
    <source>
        <dbReference type="SAM" id="SignalP"/>
    </source>
</evidence>
<feature type="signal peptide" evidence="1">
    <location>
        <begin position="1"/>
        <end position="23"/>
    </location>
</feature>
<dbReference type="SUPFAM" id="SSF101874">
    <property type="entry name" value="YceI-like"/>
    <property type="match status" value="1"/>
</dbReference>
<feature type="domain" description="Lipid/polyisoprenoid-binding YceI-like" evidence="2">
    <location>
        <begin position="31"/>
        <end position="195"/>
    </location>
</feature>
<feature type="chain" id="PRO_5035220115" description="Lipid/polyisoprenoid-binding YceI-like domain-containing protein" evidence="1">
    <location>
        <begin position="24"/>
        <end position="198"/>
    </location>
</feature>
<organism evidence="3 4">
    <name type="scientific">Aquisalinus flavus</name>
    <dbReference type="NCBI Taxonomy" id="1526572"/>
    <lineage>
        <taxon>Bacteria</taxon>
        <taxon>Pseudomonadati</taxon>
        <taxon>Pseudomonadota</taxon>
        <taxon>Alphaproteobacteria</taxon>
        <taxon>Parvularculales</taxon>
        <taxon>Parvularculaceae</taxon>
        <taxon>Aquisalinus</taxon>
    </lineage>
</organism>
<dbReference type="Proteomes" id="UP000613582">
    <property type="component" value="Unassembled WGS sequence"/>
</dbReference>
<evidence type="ECO:0000259" key="2">
    <source>
        <dbReference type="SMART" id="SM00867"/>
    </source>
</evidence>
<dbReference type="Gene3D" id="2.40.128.110">
    <property type="entry name" value="Lipid/polyisoprenoid-binding, YceI-like"/>
    <property type="match status" value="1"/>
</dbReference>
<dbReference type="RefSeq" id="WP_188159675.1">
    <property type="nucleotide sequence ID" value="NZ_BMGH01000001.1"/>
</dbReference>
<keyword evidence="1" id="KW-0732">Signal</keyword>
<dbReference type="EMBL" id="BMGH01000001">
    <property type="protein sequence ID" value="GGC98702.1"/>
    <property type="molecule type" value="Genomic_DNA"/>
</dbReference>